<accession>A0A8S4QBM4</accession>
<organism evidence="1 2">
    <name type="scientific">Pararge aegeria aegeria</name>
    <dbReference type="NCBI Taxonomy" id="348720"/>
    <lineage>
        <taxon>Eukaryota</taxon>
        <taxon>Metazoa</taxon>
        <taxon>Ecdysozoa</taxon>
        <taxon>Arthropoda</taxon>
        <taxon>Hexapoda</taxon>
        <taxon>Insecta</taxon>
        <taxon>Pterygota</taxon>
        <taxon>Neoptera</taxon>
        <taxon>Endopterygota</taxon>
        <taxon>Lepidoptera</taxon>
        <taxon>Glossata</taxon>
        <taxon>Ditrysia</taxon>
        <taxon>Papilionoidea</taxon>
        <taxon>Nymphalidae</taxon>
        <taxon>Satyrinae</taxon>
        <taxon>Satyrini</taxon>
        <taxon>Parargina</taxon>
        <taxon>Pararge</taxon>
    </lineage>
</organism>
<gene>
    <name evidence="1" type="primary">jg3143</name>
    <name evidence="1" type="ORF">PAEG_LOCUS230</name>
</gene>
<evidence type="ECO:0000313" key="1">
    <source>
        <dbReference type="EMBL" id="CAH2207610.1"/>
    </source>
</evidence>
<feature type="non-terminal residue" evidence="1">
    <location>
        <position position="1"/>
    </location>
</feature>
<protein>
    <submittedName>
        <fullName evidence="1">Jg3143 protein</fullName>
    </submittedName>
</protein>
<evidence type="ECO:0000313" key="2">
    <source>
        <dbReference type="Proteomes" id="UP000838756"/>
    </source>
</evidence>
<name>A0A8S4QBM4_9NEOP</name>
<dbReference type="EMBL" id="CAKXAJ010000750">
    <property type="protein sequence ID" value="CAH2207610.1"/>
    <property type="molecule type" value="Genomic_DNA"/>
</dbReference>
<sequence length="83" mass="9146">TDVYYTVGGKKEELASFNKCSSVDEITECIYAFTALSPGLIRLLPEPLRGSRTDVFVCSPPTQLHLLVVSLKLPFNTAASLRR</sequence>
<proteinExistence type="predicted"/>
<keyword evidence="2" id="KW-1185">Reference proteome</keyword>
<comment type="caution">
    <text evidence="1">The sequence shown here is derived from an EMBL/GenBank/DDBJ whole genome shotgun (WGS) entry which is preliminary data.</text>
</comment>
<dbReference type="Proteomes" id="UP000838756">
    <property type="component" value="Unassembled WGS sequence"/>
</dbReference>
<dbReference type="AlphaFoldDB" id="A0A8S4QBM4"/>
<reference evidence="1" key="1">
    <citation type="submission" date="2022-03" db="EMBL/GenBank/DDBJ databases">
        <authorList>
            <person name="Lindestad O."/>
        </authorList>
    </citation>
    <scope>NUCLEOTIDE SEQUENCE</scope>
</reference>